<organism evidence="1">
    <name type="scientific">Deinococcus sp. VB142</name>
    <dbReference type="NCBI Taxonomy" id="3112952"/>
    <lineage>
        <taxon>Bacteria</taxon>
        <taxon>Thermotogati</taxon>
        <taxon>Deinococcota</taxon>
        <taxon>Deinococci</taxon>
        <taxon>Deinococcales</taxon>
        <taxon>Deinococcaceae</taxon>
        <taxon>Deinococcus</taxon>
    </lineage>
</organism>
<dbReference type="EMBL" id="CP149783">
    <property type="protein sequence ID" value="WYF46387.1"/>
    <property type="molecule type" value="Genomic_DNA"/>
</dbReference>
<dbReference type="AlphaFoldDB" id="A0AAU6Q7K0"/>
<name>A0AAU6Q7K0_9DEIO</name>
<dbReference type="RefSeq" id="WP_339097863.1">
    <property type="nucleotide sequence ID" value="NZ_CP149783.1"/>
</dbReference>
<gene>
    <name evidence="1" type="ORF">WDJ50_15110</name>
</gene>
<reference evidence="1" key="1">
    <citation type="submission" date="2024-03" db="EMBL/GenBank/DDBJ databases">
        <title>Deinococcus weizhi sp. nov., isolated from human skin.</title>
        <authorList>
            <person name="Wei Z."/>
            <person name="Tian F."/>
            <person name="Yang C."/>
            <person name="Xin L.T."/>
            <person name="Wen Z.J."/>
            <person name="Lan K.C."/>
            <person name="Yu L."/>
            <person name="Zhe W."/>
            <person name="Dan F.D."/>
            <person name="Jun W."/>
            <person name="Rui Z."/>
            <person name="Yong X.J."/>
            <person name="Ting Y."/>
            <person name="Wei X."/>
            <person name="Xu Z.G."/>
            <person name="Xin Z."/>
            <person name="Dong F.G."/>
            <person name="Ni X.M."/>
            <person name="Zheng M.G."/>
            <person name="Chun Y."/>
            <person name="Qian W.X."/>
        </authorList>
    </citation>
    <scope>NUCLEOTIDE SEQUENCE</scope>
    <source>
        <strain evidence="1">VB142</strain>
    </source>
</reference>
<sequence>MPHTDLARLQAAEAQDRLGQEAALQGGAAGAKAILEAYFHTQYPEDATDVDYSVFNAPIAFQGHREVLVAELGLPAGLFVYGSFARPLESGLAEHPQALVLDYDASRGQAFEAAHTYVALPYALDAGTLAEYDLQLVVSPEWNTGP</sequence>
<evidence type="ECO:0000313" key="1">
    <source>
        <dbReference type="EMBL" id="WYF46387.1"/>
    </source>
</evidence>
<proteinExistence type="predicted"/>
<protein>
    <submittedName>
        <fullName evidence="1">Uncharacterized protein</fullName>
    </submittedName>
</protein>
<accession>A0AAU6Q7K0</accession>